<evidence type="ECO:0000259" key="8">
    <source>
        <dbReference type="Pfam" id="PF00149"/>
    </source>
</evidence>
<gene>
    <name evidence="7" type="primary">sbcD</name>
    <name evidence="10" type="ORF">OKJ48_21580</name>
</gene>
<feature type="domain" description="Nuclease SbcCD subunit D C-terminal" evidence="9">
    <location>
        <begin position="267"/>
        <end position="355"/>
    </location>
</feature>
<comment type="similarity">
    <text evidence="1 7">Belongs to the SbcD family.</text>
</comment>
<sequence length="387" mass="42017">MRLLHTSDWHLGRAFHRVSMLDAQAAFIGHLVATVGERDVDAVVVSGDVYDRAVPPLAAVELYDDALHRLADLGVPTVMISGNHDSARRLGVGAGLIGRAGIHLRTEPSRCGEPVVLPDTHGDVAFYGLPYLEPALVKGEFGVAKAGHEQVLAAAMERVRTDLAGRAPGRRSVVLAHAFVTGGAPSDSERDITVGGVAAVPSGVFDGVDYVALGHLHGSQVISERVRYSGSPLPYSFSEADHRKSMWLVDLDEEGAVAAERIDCPVPRPLARIRGDLDDLLADPDLTVHEESWVEATLTDEIRPDDPMAKLADRFPHTLSLLFEPRRTDSRPDATYAERLKGRDDHEIAEDFVTHVRGAGPDEEERAVLRAAFDTVRTDDVVREVAR</sequence>
<dbReference type="Proteomes" id="UP001352223">
    <property type="component" value="Unassembled WGS sequence"/>
</dbReference>
<evidence type="ECO:0000256" key="4">
    <source>
        <dbReference type="ARBA" id="ARBA00022722"/>
    </source>
</evidence>
<dbReference type="RefSeq" id="WP_324770425.1">
    <property type="nucleotide sequence ID" value="NZ_BAAATS010000040.1"/>
</dbReference>
<comment type="function">
    <text evidence="7">SbcCD cleaves DNA hairpin structures. These structures can inhibit DNA replication and are intermediates in certain DNA recombination reactions. The complex acts as a 3'-&gt;5' double strand exonuclease that can open hairpins. It also has a 5' single-strand endonuclease activity.</text>
</comment>
<dbReference type="Gene3D" id="3.60.21.10">
    <property type="match status" value="1"/>
</dbReference>
<dbReference type="SUPFAM" id="SSF56300">
    <property type="entry name" value="Metallo-dependent phosphatases"/>
    <property type="match status" value="1"/>
</dbReference>
<dbReference type="GO" id="GO:0004527">
    <property type="term" value="F:exonuclease activity"/>
    <property type="evidence" value="ECO:0007669"/>
    <property type="project" value="UniProtKB-KW"/>
</dbReference>
<protein>
    <recommendedName>
        <fullName evidence="3 7">Nuclease SbcCD subunit D</fullName>
    </recommendedName>
</protein>
<dbReference type="PANTHER" id="PTHR30337">
    <property type="entry name" value="COMPONENT OF ATP-DEPENDENT DSDNA EXONUCLEASE"/>
    <property type="match status" value="1"/>
</dbReference>
<dbReference type="PANTHER" id="PTHR30337:SF0">
    <property type="entry name" value="NUCLEASE SBCCD SUBUNIT D"/>
    <property type="match status" value="1"/>
</dbReference>
<evidence type="ECO:0000313" key="11">
    <source>
        <dbReference type="Proteomes" id="UP001352223"/>
    </source>
</evidence>
<organism evidence="10 11">
    <name type="scientific">Streptomyces kunmingensis</name>
    <dbReference type="NCBI Taxonomy" id="68225"/>
    <lineage>
        <taxon>Bacteria</taxon>
        <taxon>Bacillati</taxon>
        <taxon>Actinomycetota</taxon>
        <taxon>Actinomycetes</taxon>
        <taxon>Kitasatosporales</taxon>
        <taxon>Streptomycetaceae</taxon>
        <taxon>Streptomyces</taxon>
    </lineage>
</organism>
<keyword evidence="7" id="KW-0255">Endonuclease</keyword>
<keyword evidence="4 7" id="KW-0540">Nuclease</keyword>
<evidence type="ECO:0000313" key="10">
    <source>
        <dbReference type="EMBL" id="MEB3962820.1"/>
    </source>
</evidence>
<comment type="caution">
    <text evidence="10">The sequence shown here is derived from an EMBL/GenBank/DDBJ whole genome shotgun (WGS) entry which is preliminary data.</text>
</comment>
<dbReference type="Pfam" id="PF00149">
    <property type="entry name" value="Metallophos"/>
    <property type="match status" value="1"/>
</dbReference>
<evidence type="ECO:0000256" key="5">
    <source>
        <dbReference type="ARBA" id="ARBA00022801"/>
    </source>
</evidence>
<dbReference type="InterPro" id="IPR004843">
    <property type="entry name" value="Calcineurin-like_PHP"/>
</dbReference>
<evidence type="ECO:0000256" key="7">
    <source>
        <dbReference type="RuleBase" id="RU363069"/>
    </source>
</evidence>
<evidence type="ECO:0000256" key="2">
    <source>
        <dbReference type="ARBA" id="ARBA00011322"/>
    </source>
</evidence>
<keyword evidence="11" id="KW-1185">Reference proteome</keyword>
<feature type="domain" description="Calcineurin-like phosphoesterase" evidence="8">
    <location>
        <begin position="1"/>
        <end position="218"/>
    </location>
</feature>
<evidence type="ECO:0000256" key="1">
    <source>
        <dbReference type="ARBA" id="ARBA00010555"/>
    </source>
</evidence>
<dbReference type="NCBIfam" id="TIGR00619">
    <property type="entry name" value="sbcd"/>
    <property type="match status" value="1"/>
</dbReference>
<comment type="subunit">
    <text evidence="2 7">Heterodimer of SbcC and SbcD.</text>
</comment>
<dbReference type="InterPro" id="IPR041796">
    <property type="entry name" value="Mre11_N"/>
</dbReference>
<dbReference type="EMBL" id="JAOZYB010000179">
    <property type="protein sequence ID" value="MEB3962820.1"/>
    <property type="molecule type" value="Genomic_DNA"/>
</dbReference>
<reference evidence="10 11" key="1">
    <citation type="submission" date="2022-10" db="EMBL/GenBank/DDBJ databases">
        <authorList>
            <person name="Xie J."/>
            <person name="Shen N."/>
        </authorList>
    </citation>
    <scope>NUCLEOTIDE SEQUENCE [LARGE SCALE GENOMIC DNA]</scope>
    <source>
        <strain evidence="10 11">DSM 41681</strain>
    </source>
</reference>
<dbReference type="InterPro" id="IPR026843">
    <property type="entry name" value="SbcD_C"/>
</dbReference>
<evidence type="ECO:0000259" key="9">
    <source>
        <dbReference type="Pfam" id="PF12320"/>
    </source>
</evidence>
<keyword evidence="7" id="KW-0235">DNA replication</keyword>
<name>A0ABU6CEL3_9ACTN</name>
<dbReference type="InterPro" id="IPR050535">
    <property type="entry name" value="DNA_Repair-Maintenance_Comp"/>
</dbReference>
<dbReference type="CDD" id="cd00840">
    <property type="entry name" value="MPP_Mre11_N"/>
    <property type="match status" value="1"/>
</dbReference>
<keyword evidence="6 7" id="KW-0269">Exonuclease</keyword>
<accession>A0ABU6CEL3</accession>
<evidence type="ECO:0000256" key="6">
    <source>
        <dbReference type="ARBA" id="ARBA00022839"/>
    </source>
</evidence>
<dbReference type="Pfam" id="PF12320">
    <property type="entry name" value="SbcD_C"/>
    <property type="match status" value="1"/>
</dbReference>
<dbReference type="InterPro" id="IPR029052">
    <property type="entry name" value="Metallo-depent_PP-like"/>
</dbReference>
<evidence type="ECO:0000256" key="3">
    <source>
        <dbReference type="ARBA" id="ARBA00013365"/>
    </source>
</evidence>
<proteinExistence type="inferred from homology"/>
<dbReference type="InterPro" id="IPR004593">
    <property type="entry name" value="SbcD"/>
</dbReference>
<keyword evidence="7" id="KW-0233">DNA recombination</keyword>
<keyword evidence="5 7" id="KW-0378">Hydrolase</keyword>